<evidence type="ECO:0000313" key="3">
    <source>
        <dbReference type="Proteomes" id="UP000598174"/>
    </source>
</evidence>
<protein>
    <submittedName>
        <fullName evidence="2">Uncharacterized protein</fullName>
    </submittedName>
</protein>
<keyword evidence="1" id="KW-0812">Transmembrane</keyword>
<evidence type="ECO:0000313" key="2">
    <source>
        <dbReference type="EMBL" id="GIE10036.1"/>
    </source>
</evidence>
<comment type="caution">
    <text evidence="2">The sequence shown here is derived from an EMBL/GenBank/DDBJ whole genome shotgun (WGS) entry which is preliminary data.</text>
</comment>
<dbReference type="EMBL" id="BOMM01000012">
    <property type="protein sequence ID" value="GIE10036.1"/>
    <property type="molecule type" value="Genomic_DNA"/>
</dbReference>
<proteinExistence type="predicted"/>
<name>A0A919M826_9ACTN</name>
<gene>
    <name evidence="2" type="ORF">Afe05nite_18760</name>
</gene>
<keyword evidence="1" id="KW-1133">Transmembrane helix</keyword>
<keyword evidence="3" id="KW-1185">Reference proteome</keyword>
<dbReference type="Proteomes" id="UP000598174">
    <property type="component" value="Unassembled WGS sequence"/>
</dbReference>
<evidence type="ECO:0000256" key="1">
    <source>
        <dbReference type="SAM" id="Phobius"/>
    </source>
</evidence>
<dbReference type="AlphaFoldDB" id="A0A919M826"/>
<keyword evidence="1" id="KW-0472">Membrane</keyword>
<reference evidence="2" key="1">
    <citation type="submission" date="2021-01" db="EMBL/GenBank/DDBJ databases">
        <title>Whole genome shotgun sequence of Actinoplanes ferrugineus NBRC 15555.</title>
        <authorList>
            <person name="Komaki H."/>
            <person name="Tamura T."/>
        </authorList>
    </citation>
    <scope>NUCLEOTIDE SEQUENCE</scope>
    <source>
        <strain evidence="2">NBRC 15555</strain>
    </source>
</reference>
<accession>A0A919M826</accession>
<feature type="transmembrane region" description="Helical" evidence="1">
    <location>
        <begin position="80"/>
        <end position="104"/>
    </location>
</feature>
<sequence length="117" mass="11855">MVTLPVAAPTRHPMDPDPAPATKARAVFALGLVGFLTGVFVGGLIPATIALLMARQAARDAYAAGGYLTGSAWIRRGRRLAWAGIVLAITALVVATIAGLLHLASAPAGPDFAPGTD</sequence>
<feature type="transmembrane region" description="Helical" evidence="1">
    <location>
        <begin position="26"/>
        <end position="52"/>
    </location>
</feature>
<organism evidence="2 3">
    <name type="scientific">Paractinoplanes ferrugineus</name>
    <dbReference type="NCBI Taxonomy" id="113564"/>
    <lineage>
        <taxon>Bacteria</taxon>
        <taxon>Bacillati</taxon>
        <taxon>Actinomycetota</taxon>
        <taxon>Actinomycetes</taxon>
        <taxon>Micromonosporales</taxon>
        <taxon>Micromonosporaceae</taxon>
        <taxon>Paractinoplanes</taxon>
    </lineage>
</organism>